<evidence type="ECO:0000256" key="4">
    <source>
        <dbReference type="ARBA" id="ARBA00022729"/>
    </source>
</evidence>
<evidence type="ECO:0000256" key="1">
    <source>
        <dbReference type="ARBA" id="ARBA00001182"/>
    </source>
</evidence>
<dbReference type="SUPFAM" id="SSF52833">
    <property type="entry name" value="Thioredoxin-like"/>
    <property type="match status" value="4"/>
</dbReference>
<proteinExistence type="inferred from homology"/>
<dbReference type="Proteomes" id="UP000243499">
    <property type="component" value="Chromosome 1"/>
</dbReference>
<dbReference type="InterPro" id="IPR005792">
    <property type="entry name" value="Prot_disulphide_isomerase"/>
</dbReference>
<dbReference type="InterPro" id="IPR005788">
    <property type="entry name" value="PDI_thioredoxin-like_dom"/>
</dbReference>
<comment type="subcellular location">
    <subcellularLocation>
        <location evidence="2">Endoplasmic reticulum lumen</location>
    </subcellularLocation>
</comment>
<evidence type="ECO:0000256" key="14">
    <source>
        <dbReference type="RuleBase" id="RU361130"/>
    </source>
</evidence>
<dbReference type="PROSITE" id="PS00194">
    <property type="entry name" value="THIOREDOXIN_1"/>
    <property type="match status" value="2"/>
</dbReference>
<feature type="compositionally biased region" description="Polar residues" evidence="15">
    <location>
        <begin position="550"/>
        <end position="571"/>
    </location>
</feature>
<keyword evidence="10 12" id="KW-0676">Redox-active center</keyword>
<keyword evidence="4 14" id="KW-0732">Signal</keyword>
<keyword evidence="5" id="KW-0677">Repeat</keyword>
<feature type="domain" description="Thioredoxin" evidence="16">
    <location>
        <begin position="45"/>
        <end position="196"/>
    </location>
</feature>
<dbReference type="PANTHER" id="PTHR18929:SF246">
    <property type="entry name" value="PROTEIN DISULFIDE ISOMERASE-LIKE 1-4"/>
    <property type="match status" value="1"/>
</dbReference>
<dbReference type="CDD" id="cd02981">
    <property type="entry name" value="PDI_b_family"/>
    <property type="match status" value="1"/>
</dbReference>
<evidence type="ECO:0000256" key="2">
    <source>
        <dbReference type="ARBA" id="ARBA00004319"/>
    </source>
</evidence>
<dbReference type="EMBL" id="CM008046">
    <property type="protein sequence ID" value="PAN03505.1"/>
    <property type="molecule type" value="Genomic_DNA"/>
</dbReference>
<sequence length="571" mass="62841">MAPRSLAALLLLLLFAAATYPSTRAATSSSKDEEEDLQYLIDNTGDIPDNDPDGWLPDADGDGDYGDDDDLFEDQDLLDQQPQIDETHVVVLTAANFSSFLAATRHVMVEFYAPWCGHCQELAPDYAAAASHLAAHHSQSHVALAKVDATEDTDLAQKYDVQGFPTILFFIDGVPKDYNGARTKDAIVEWINKKLGPGVQNITAVDQAERILTGDDKAVLAFLDSLSGAHSDELAAASRLEDSVNFYQTSSPDVAKLFHIDPAAKRPCVVLLKKEEKLTFFDGEFKASAIADFVSANKLPLVTTLTQETSPSIFGNSIKKQILLFAVANKSSKVLPIFKEAAKSFKGKLLFIFVERDNEEVGEPVANYFGITGQETTVLAYTGNEDARKFFLDGEVSLDAIKDFAESFLEDELTPFYKSEPVPESNDGDIKIVVGKNLDLIVLDESKDVLLEIYAPWCGHCQSLEPTYNKLAKHLRGIDSLVIAKMDGTTNEHPRAKPDGYPTILFYPAGKKSFEPITFEGDRTIVEMYKFIKKYASIPFKLKRQDSSKARTGSTQTEGVRSSGTNLKDEL</sequence>
<dbReference type="EC" id="5.3.4.1" evidence="14"/>
<evidence type="ECO:0000256" key="3">
    <source>
        <dbReference type="ARBA" id="ARBA00006347"/>
    </source>
</evidence>
<dbReference type="NCBIfam" id="TIGR01126">
    <property type="entry name" value="pdi_dom"/>
    <property type="match status" value="1"/>
</dbReference>
<evidence type="ECO:0000256" key="15">
    <source>
        <dbReference type="SAM" id="MobiDB-lite"/>
    </source>
</evidence>
<feature type="region of interest" description="Disordered" evidence="15">
    <location>
        <begin position="42"/>
        <end position="67"/>
    </location>
</feature>
<gene>
    <name evidence="17" type="ORF">PAHAL_1G000200</name>
</gene>
<accession>A0A2S3GKP8</accession>
<dbReference type="CDD" id="cd02995">
    <property type="entry name" value="PDI_a_PDI_a'_C"/>
    <property type="match status" value="1"/>
</dbReference>
<keyword evidence="6" id="KW-0256">Endoplasmic reticulum</keyword>
<keyword evidence="7 12" id="KW-1015">Disulfide bond</keyword>
<dbReference type="NCBIfam" id="TIGR01130">
    <property type="entry name" value="ER_PDI_fam"/>
    <property type="match status" value="1"/>
</dbReference>
<dbReference type="InterPro" id="IPR036249">
    <property type="entry name" value="Thioredoxin-like_sf"/>
</dbReference>
<evidence type="ECO:0000256" key="7">
    <source>
        <dbReference type="ARBA" id="ARBA00023157"/>
    </source>
</evidence>
<comment type="catalytic activity">
    <reaction evidence="1 14">
        <text>Catalyzes the rearrangement of -S-S- bonds in proteins.</text>
        <dbReference type="EC" id="5.3.4.1"/>
    </reaction>
</comment>
<feature type="chain" id="PRO_5015370692" description="Protein disulfide-isomerase" evidence="14">
    <location>
        <begin position="26"/>
        <end position="571"/>
    </location>
</feature>
<dbReference type="CDD" id="cd02982">
    <property type="entry name" value="PDI_b'_family"/>
    <property type="match status" value="1"/>
</dbReference>
<feature type="signal peptide" evidence="14">
    <location>
        <begin position="1"/>
        <end position="25"/>
    </location>
</feature>
<evidence type="ECO:0000256" key="12">
    <source>
        <dbReference type="PIRSR" id="PIRSR605792-51"/>
    </source>
</evidence>
<dbReference type="Pfam" id="PF13848">
    <property type="entry name" value="Thioredoxin_6"/>
    <property type="match status" value="1"/>
</dbReference>
<dbReference type="PROSITE" id="PS51352">
    <property type="entry name" value="THIOREDOXIN_2"/>
    <property type="match status" value="2"/>
</dbReference>
<evidence type="ECO:0000256" key="10">
    <source>
        <dbReference type="ARBA" id="ARBA00023284"/>
    </source>
</evidence>
<feature type="disulfide bond" description="Redox-active" evidence="12">
    <location>
        <begin position="458"/>
        <end position="461"/>
    </location>
</feature>
<dbReference type="Gene3D" id="3.40.30.10">
    <property type="entry name" value="Glutaredoxin"/>
    <property type="match status" value="4"/>
</dbReference>
<comment type="similarity">
    <text evidence="3 13">Belongs to the protein disulfide isomerase family.</text>
</comment>
<keyword evidence="9 14" id="KW-0413">Isomerase</keyword>
<evidence type="ECO:0000256" key="5">
    <source>
        <dbReference type="ARBA" id="ARBA00022737"/>
    </source>
</evidence>
<evidence type="ECO:0000256" key="11">
    <source>
        <dbReference type="ARBA" id="ARBA00060135"/>
    </source>
</evidence>
<dbReference type="PANTHER" id="PTHR18929">
    <property type="entry name" value="PROTEIN DISULFIDE ISOMERASE"/>
    <property type="match status" value="1"/>
</dbReference>
<feature type="region of interest" description="Disordered" evidence="15">
    <location>
        <begin position="544"/>
        <end position="571"/>
    </location>
</feature>
<dbReference type="Gramene" id="PAN03505">
    <property type="protein sequence ID" value="PAN03505"/>
    <property type="gene ID" value="PAHAL_1G000200"/>
</dbReference>
<feature type="disulfide bond" description="Redox-active" evidence="12">
    <location>
        <begin position="116"/>
        <end position="119"/>
    </location>
</feature>
<organism evidence="17">
    <name type="scientific">Panicum hallii</name>
    <dbReference type="NCBI Taxonomy" id="206008"/>
    <lineage>
        <taxon>Eukaryota</taxon>
        <taxon>Viridiplantae</taxon>
        <taxon>Streptophyta</taxon>
        <taxon>Embryophyta</taxon>
        <taxon>Tracheophyta</taxon>
        <taxon>Spermatophyta</taxon>
        <taxon>Magnoliopsida</taxon>
        <taxon>Liliopsida</taxon>
        <taxon>Poales</taxon>
        <taxon>Poaceae</taxon>
        <taxon>PACMAD clade</taxon>
        <taxon>Panicoideae</taxon>
        <taxon>Panicodae</taxon>
        <taxon>Paniceae</taxon>
        <taxon>Panicinae</taxon>
        <taxon>Panicum</taxon>
        <taxon>Panicum sect. Panicum</taxon>
    </lineage>
</organism>
<feature type="domain" description="Thioredoxin" evidence="16">
    <location>
        <begin position="407"/>
        <end position="537"/>
    </location>
</feature>
<dbReference type="AlphaFoldDB" id="A0A2S3GKP8"/>
<comment type="function">
    <text evidence="11">Acts as a protein-folding catalyst that interacts with nascent polypeptides to catalyze the formation, isomerization, and reduction or oxidation of disulfide bonds. May play a role in storage protein biogenesis.</text>
</comment>
<dbReference type="PRINTS" id="PR00421">
    <property type="entry name" value="THIOREDOXIN"/>
</dbReference>
<dbReference type="GO" id="GO:0005788">
    <property type="term" value="C:endoplasmic reticulum lumen"/>
    <property type="evidence" value="ECO:0007669"/>
    <property type="project" value="UniProtKB-SubCell"/>
</dbReference>
<evidence type="ECO:0000256" key="9">
    <source>
        <dbReference type="ARBA" id="ARBA00023235"/>
    </source>
</evidence>
<name>A0A2S3GKP8_9POAL</name>
<protein>
    <recommendedName>
        <fullName evidence="14">Protein disulfide-isomerase</fullName>
        <ecNumber evidence="14">5.3.4.1</ecNumber>
    </recommendedName>
</protein>
<keyword evidence="8" id="KW-0325">Glycoprotein</keyword>
<dbReference type="FunFam" id="3.40.30.10:FF:000134">
    <property type="entry name" value="Protein disulfide-isomerase"/>
    <property type="match status" value="1"/>
</dbReference>
<dbReference type="FunFam" id="3.40.30.10:FF:000023">
    <property type="entry name" value="Protein disulfide-isomerase"/>
    <property type="match status" value="1"/>
</dbReference>
<evidence type="ECO:0000313" key="17">
    <source>
        <dbReference type="EMBL" id="PAN03505.1"/>
    </source>
</evidence>
<evidence type="ECO:0000256" key="13">
    <source>
        <dbReference type="RuleBase" id="RU004208"/>
    </source>
</evidence>
<dbReference type="GO" id="GO:0034976">
    <property type="term" value="P:response to endoplasmic reticulum stress"/>
    <property type="evidence" value="ECO:0007669"/>
    <property type="project" value="TreeGrafter"/>
</dbReference>
<dbReference type="FunFam" id="3.40.30.10:FF:000109">
    <property type="entry name" value="Protein disulfide-isomerase"/>
    <property type="match status" value="1"/>
</dbReference>
<evidence type="ECO:0000256" key="6">
    <source>
        <dbReference type="ARBA" id="ARBA00022824"/>
    </source>
</evidence>
<dbReference type="FunFam" id="3.40.30.10:FF:000042">
    <property type="entry name" value="protein disulfide-isomerase A2"/>
    <property type="match status" value="1"/>
</dbReference>
<reference evidence="17" key="1">
    <citation type="submission" date="2018-04" db="EMBL/GenBank/DDBJ databases">
        <title>WGS assembly of Panicum hallii.</title>
        <authorList>
            <person name="Lovell J."/>
            <person name="Jenkins J."/>
            <person name="Lowry D."/>
            <person name="Mamidi S."/>
            <person name="Sreedasyam A."/>
            <person name="Weng X."/>
            <person name="Barry K."/>
            <person name="Bonette J."/>
            <person name="Campitelli B."/>
            <person name="Daum C."/>
            <person name="Gordon S."/>
            <person name="Gould B."/>
            <person name="Lipzen A."/>
            <person name="Macqueen A."/>
            <person name="Palacio-Mejia J."/>
            <person name="Plott C."/>
            <person name="Shakirov E."/>
            <person name="Shu S."/>
            <person name="Yoshinaga Y."/>
            <person name="Zane M."/>
            <person name="Rokhsar D."/>
            <person name="Grimwood J."/>
            <person name="Schmutz J."/>
            <person name="Juenger T."/>
        </authorList>
    </citation>
    <scope>NUCLEOTIDE SEQUENCE [LARGE SCALE GENOMIC DNA]</scope>
    <source>
        <strain evidence="17">FIL2</strain>
    </source>
</reference>
<dbReference type="GO" id="GO:0003756">
    <property type="term" value="F:protein disulfide isomerase activity"/>
    <property type="evidence" value="ECO:0007669"/>
    <property type="project" value="UniProtKB-EC"/>
</dbReference>
<dbReference type="GO" id="GO:0006457">
    <property type="term" value="P:protein folding"/>
    <property type="evidence" value="ECO:0007669"/>
    <property type="project" value="TreeGrafter"/>
</dbReference>
<evidence type="ECO:0000259" key="16">
    <source>
        <dbReference type="PROSITE" id="PS51352"/>
    </source>
</evidence>
<evidence type="ECO:0000256" key="8">
    <source>
        <dbReference type="ARBA" id="ARBA00023180"/>
    </source>
</evidence>
<dbReference type="CDD" id="cd02961">
    <property type="entry name" value="PDI_a_family"/>
    <property type="match status" value="1"/>
</dbReference>
<dbReference type="InterPro" id="IPR013766">
    <property type="entry name" value="Thioredoxin_domain"/>
</dbReference>
<dbReference type="InterPro" id="IPR017937">
    <property type="entry name" value="Thioredoxin_CS"/>
</dbReference>
<dbReference type="Pfam" id="PF00085">
    <property type="entry name" value="Thioredoxin"/>
    <property type="match status" value="2"/>
</dbReference>